<name>A0ABZ1BQR3_9FIRM</name>
<evidence type="ECO:0000256" key="2">
    <source>
        <dbReference type="ARBA" id="ARBA00022801"/>
    </source>
</evidence>
<reference evidence="5" key="1">
    <citation type="submission" date="2023-12" db="EMBL/GenBank/DDBJ databases">
        <title>Novel isolates from deep terrestrial aquifers shed light on the physiology and ecology of the class Limnochordia.</title>
        <authorList>
            <person name="Karnachuk O.V."/>
            <person name="Lukina A.P."/>
            <person name="Avakyan M.R."/>
            <person name="Kadnikov V."/>
            <person name="Begmatov S."/>
            <person name="Beletsky A.V."/>
            <person name="Mardanov A.V."/>
            <person name="Ravin N.V."/>
        </authorList>
    </citation>
    <scope>NUCLEOTIDE SEQUENCE [LARGE SCALE GENOMIC DNA]</scope>
    <source>
        <strain evidence="5">LN</strain>
    </source>
</reference>
<evidence type="ECO:0000256" key="1">
    <source>
        <dbReference type="ARBA" id="ARBA00022723"/>
    </source>
</evidence>
<dbReference type="InterPro" id="IPR050072">
    <property type="entry name" value="Peptidase_M20A"/>
</dbReference>
<dbReference type="CDD" id="cd03885">
    <property type="entry name" value="M20_CPDG2"/>
    <property type="match status" value="1"/>
</dbReference>
<evidence type="ECO:0000313" key="5">
    <source>
        <dbReference type="Proteomes" id="UP001333102"/>
    </source>
</evidence>
<dbReference type="Proteomes" id="UP001333102">
    <property type="component" value="Chromosome"/>
</dbReference>
<keyword evidence="5" id="KW-1185">Reference proteome</keyword>
<evidence type="ECO:0000259" key="3">
    <source>
        <dbReference type="Pfam" id="PF07687"/>
    </source>
</evidence>
<dbReference type="PANTHER" id="PTHR43808:SF9">
    <property type="entry name" value="BLL0789 PROTEIN"/>
    <property type="match status" value="1"/>
</dbReference>
<feature type="domain" description="Peptidase M20 dimerisation" evidence="3">
    <location>
        <begin position="185"/>
        <end position="284"/>
    </location>
</feature>
<dbReference type="InterPro" id="IPR017150">
    <property type="entry name" value="Pept_M20_glutamate_carboxypep"/>
</dbReference>
<dbReference type="InterPro" id="IPR011650">
    <property type="entry name" value="Peptidase_M20_dimer"/>
</dbReference>
<dbReference type="InterPro" id="IPR036264">
    <property type="entry name" value="Bact_exopeptidase_dim_dom"/>
</dbReference>
<dbReference type="RefSeq" id="WP_324669287.1">
    <property type="nucleotide sequence ID" value="NZ_CP141614.1"/>
</dbReference>
<evidence type="ECO:0000313" key="4">
    <source>
        <dbReference type="EMBL" id="WRP14900.1"/>
    </source>
</evidence>
<dbReference type="PANTHER" id="PTHR43808">
    <property type="entry name" value="ACETYLORNITHINE DEACETYLASE"/>
    <property type="match status" value="1"/>
</dbReference>
<organism evidence="4 5">
    <name type="scientific">Geochorda subterranea</name>
    <dbReference type="NCBI Taxonomy" id="3109564"/>
    <lineage>
        <taxon>Bacteria</taxon>
        <taxon>Bacillati</taxon>
        <taxon>Bacillota</taxon>
        <taxon>Limnochordia</taxon>
        <taxon>Limnochordales</taxon>
        <taxon>Geochordaceae</taxon>
        <taxon>Geochorda</taxon>
    </lineage>
</organism>
<dbReference type="SUPFAM" id="SSF55031">
    <property type="entry name" value="Bacterial exopeptidase dimerisation domain"/>
    <property type="match status" value="1"/>
</dbReference>
<dbReference type="Gene3D" id="3.40.630.10">
    <property type="entry name" value="Zn peptidases"/>
    <property type="match status" value="1"/>
</dbReference>
<dbReference type="EMBL" id="CP141614">
    <property type="protein sequence ID" value="WRP14900.1"/>
    <property type="molecule type" value="Genomic_DNA"/>
</dbReference>
<gene>
    <name evidence="4" type="ORF">VLY81_01630</name>
</gene>
<keyword evidence="1" id="KW-0479">Metal-binding</keyword>
<keyword evidence="2" id="KW-0378">Hydrolase</keyword>
<dbReference type="Gene3D" id="3.30.70.360">
    <property type="match status" value="1"/>
</dbReference>
<dbReference type="Pfam" id="PF01546">
    <property type="entry name" value="Peptidase_M20"/>
    <property type="match status" value="1"/>
</dbReference>
<protein>
    <submittedName>
        <fullName evidence="4">M20 family metallopeptidase</fullName>
    </submittedName>
</protein>
<proteinExistence type="predicted"/>
<accession>A0ABZ1BQR3</accession>
<dbReference type="SUPFAM" id="SSF53187">
    <property type="entry name" value="Zn-dependent exopeptidases"/>
    <property type="match status" value="1"/>
</dbReference>
<dbReference type="PIRSF" id="PIRSF037238">
    <property type="entry name" value="Carboxypeptidase_G2"/>
    <property type="match status" value="1"/>
</dbReference>
<dbReference type="InterPro" id="IPR002933">
    <property type="entry name" value="Peptidase_M20"/>
</dbReference>
<dbReference type="Pfam" id="PF07687">
    <property type="entry name" value="M20_dimer"/>
    <property type="match status" value="1"/>
</dbReference>
<sequence length="381" mass="39583">MARAQALAEYLEAHRSQMIAEIEELVRLETPSGEEAALRAAADVVASRWEGLGARVRRHPVPGVGVHLEVTLAPEASDGGAALVLGHLDTVYPVGTLQAWPFRTEGSRAYGPGAYDMKAGLVMMAWAVQALCAMGSAPRRAVRLLVTADEEVGSGSSRALIERAARGAALALVLEPAAPGGAVKTARKGVARYRIEVTGKSAHAGNDVGRGVSAIVALAQLVLAAHGLSRPSDGTTVNVGVVGGGTRPNVVPERAWADVDVRFVTRAEAERVDREMRALAASDGARVEVTGGVDRWPLERTGAVAELYRQAREAAAELGIELAEASVGGASDGNITAELGLPTLDGLGPVGDGAHSAATEYVDLSELPRRTALLACLLERL</sequence>